<dbReference type="GO" id="GO:0005634">
    <property type="term" value="C:nucleus"/>
    <property type="evidence" value="ECO:0007669"/>
    <property type="project" value="UniProtKB-SubCell"/>
</dbReference>
<dbReference type="GO" id="GO:0031410">
    <property type="term" value="C:cytoplasmic vesicle"/>
    <property type="evidence" value="ECO:0000318"/>
    <property type="project" value="GO_Central"/>
</dbReference>
<dbReference type="RefSeq" id="XP_009014812.1">
    <property type="nucleotide sequence ID" value="XM_009016564.1"/>
</dbReference>
<dbReference type="PROSITE" id="PS50077">
    <property type="entry name" value="HEAT_REPEAT"/>
    <property type="match status" value="1"/>
</dbReference>
<evidence type="ECO:0000256" key="7">
    <source>
        <dbReference type="PROSITE-ProRule" id="PRU00103"/>
    </source>
</evidence>
<dbReference type="PANTHER" id="PTHR10170">
    <property type="entry name" value="HUNTINGTON DISEASE PROTEIN"/>
    <property type="match status" value="1"/>
</dbReference>
<evidence type="ECO:0008006" key="12">
    <source>
        <dbReference type="Google" id="ProtNLM"/>
    </source>
</evidence>
<dbReference type="GO" id="GO:0047496">
    <property type="term" value="P:vesicle transport along microtubule"/>
    <property type="evidence" value="ECO:0000318"/>
    <property type="project" value="GO_Central"/>
</dbReference>
<dbReference type="Pfam" id="PF20925">
    <property type="entry name" value="Htt_bridge"/>
    <property type="match status" value="1"/>
</dbReference>
<evidence type="ECO:0000256" key="6">
    <source>
        <dbReference type="ARBA" id="ARBA00023242"/>
    </source>
</evidence>
<dbReference type="Gene3D" id="1.25.10.10">
    <property type="entry name" value="Leucine-rich Repeat Variant"/>
    <property type="match status" value="2"/>
</dbReference>
<dbReference type="GeneID" id="20203344"/>
<accession>T1F3E5</accession>
<dbReference type="CTD" id="20203344"/>
<dbReference type="InterPro" id="IPR016024">
    <property type="entry name" value="ARM-type_fold"/>
</dbReference>
<dbReference type="EnsemblMetazoa" id="HelroT170769">
    <property type="protein sequence ID" value="HelroP170769"/>
    <property type="gene ID" value="HelroG170769"/>
</dbReference>
<dbReference type="EMBL" id="KB096222">
    <property type="protein sequence ID" value="ESO07434.1"/>
    <property type="molecule type" value="Genomic_DNA"/>
</dbReference>
<name>T1F3E5_HELRO</name>
<dbReference type="InterPro" id="IPR000091">
    <property type="entry name" value="Huntingtin"/>
</dbReference>
<dbReference type="STRING" id="6412.T1F3E5"/>
<dbReference type="InterPro" id="IPR011989">
    <property type="entry name" value="ARM-like"/>
</dbReference>
<dbReference type="InterPro" id="IPR048411">
    <property type="entry name" value="Htt_N_HEAT_rpt-1"/>
</dbReference>
<dbReference type="eggNOG" id="ENOG502QR1D">
    <property type="taxonomic scope" value="Eukaryota"/>
</dbReference>
<sequence length="3163" mass="358150">MAEKLLKAFENMKMFNVADDDSLSFPSFPPKLGSKLKDVAPLTKKEKIQNSNVITDCLTSTHLRTNPDFSKFLSASIELMLSLSDDEESDVRIVADECLNKIIKSLTETHISRIQVELYKEIKKNGASRSLKAALIKFGNLCHHIRSQKCRPYLVNILPCLSRISQRSDESIQECLLSFMHNISSILIPYATELEIKMLMKMFLANVVNSSPCTRRTAGQSLVLICLNSNFSRSSVIWLFQQLINDLSKDSPDKISLTGWLLAARHLLSYPISNLNASDRHNSVHDYNSSLSTKQALLIDKLLAQVLELILKYCKHEDHNVVNASLECLLQFLKHIPSSVRQALVSQNGFQLLSHATDLSENKEPNAAATVINVDVKETFEMPFNSVDELLETQTDLTVSASINDDQSEVAVEDCDDALNELAAATTTNKSISDSSLSGIAQEINLDFSSVLPLNYSAGVRVSSNLTLNQQDNEDCDVSKKLKRVNENNDDVDDTGTLYDTTQPPILHLARFLCKEFLLSGKKSTLMDDFQVRVSVKVISISCLTFIVEIHPYVLDEKLKRNYVDGDVQFMHDVLLYKRHADPHIRGNVALLVGMFISSLILNSNLDHNAHRHHHFEGNLQLKMLLQVLIEIFNSESSVASKCSLEALQSCLPLLVSSCYGEDALEIIQHIFQVNSNSYWLVKIELLNLMAVLDYKDILHHQKMLPSFNSKLVIYDQVLDMIMTMLGDDDSRVRDVATSAICQIIMKHFHNMENSHLDLIMSQAYQCRPDHLLFDENTDSSLSRVIRMISKHMLHSTSKQLTAGCSNALLKLTHQFPVDKFMNSWMVLFTNSSAASFKQFPNIRLKNLGHIPSLNTANVTAAGKTSSTTAPAAATKLKATNESMSAAAGQVINECDWCTTSVGGLLPFIISNITSSSSLAHDMNFHSDAIRLGGNIFIGLARRRSLERAKINSECMWMILNDRHLAQLAEQFFVHLMKMMNIFSLVILNCAIPTSTTSTTPSTTSATTIKSHSSLSSSLSMPSTGTTMPSSSSSAAATATSMVSPIKRKMKLIKDEPMSNTQDKSSSVNKDLLSLKEVLGAFQHLQHYQQLYNVLKISHASYKISGDFTSDKFCLMLQSTLQVLSQMLDMCSYREVGRCAEEMLSYLASTFSIDPVNTLISTQQLLKSLFGTNLISSVGALDQPTVSRGMEVLTESSTSPTKTTKRQQENKSDIFRICFIDHLKWHKQNFSKLATTMNESPDKLLHSFRNVEHVQHVPATNKLLQKYDKTSIATFIKLFEPLVIRALKQYTISSAVTLQIQVLQLLVSLIKLRVNYYLLDSDQIFIGFVMKQFEQIESGQINQKESHILLSEIMNFLVQLSGEKYHSKPVITIPKIIQLCDGIMASGLNPVKFCIPSLHYVTKSLFALKYENLSSNCSTGSSVSCGSCSSDIERWSVSIMSSSQEVETQREVVISMLLRVLSHCEALELFILVLKHTQVESIEKWNKTSRQLADVFFYLFKNDKICIENISDIKILEALLLNMSSCVYRPANTLVNLLFSSHSVNTISDLNKWLMKSLFAFKALTSYLSETYIEAKSHDMNLSWTTNFEEMTSSSSSSSSCLYSNEELLLPRLLVDAILTSMLHVQRTVEQQKFQLHRQQKHHLPSSHQYTLTQNVTNNLAAHLRYEQHLQHELQQKSFEVLYYLTTDLLTYVVYSINAGILEWTSEQMNHLMKSTEYVPIVDEINENIILLTRLQPAISTKWFHLILSLKLVDFEQQSQLSFGPPLLNYLFESESEFLPSCKQFRQKQQQKHLKQKHHIKPQQYVSCNQIFVQQAVFCLLSNYSMSNSDEKLIVWLLERNIDRLIALYNNCQSVYQFVRHVHANERLSRLLCDLTLAHYRSNRRMHSQPHKIRDMLSCLSRVHISAVGHVTIKLITTMLPHICLNVSYLIEKMVSSYINIMLTTDSIQCNKLISEKEVDELIKCLANYSSKCNLDELVVKLKEHMKSGVKMDKASSSLGFGAVSELRNCIIDKDMMFEIIKKKCEIGACRVDDCAVLLASLSYSSIKFIMASENFNPEVLKSCFDLVAIQWNLTISRTISSSLSDFSKLAIKSLHDKIKVVLDRLPTPHQLLFINDPTHDKYTSDVLLLFKEPQFNRSVNVLSRVLQSYLNILPDASEVDDNVCRLVVLSFELLHFHLIKNDDDEDSDGDNDEDDDEAGDLRWSEVVRLLNLLNVLLANDNFKKFFYSANNKNNKNSNNIEDGDNNENKSFALSVIYHTYYILQFKIFNLGYKNTQALYQVYRKIHLLDNDAQLKYACEMMNDMTAHIYGNLSDNHKFLLMLNQSNVPSYVHLSSSMPTFIRSPFRRLLINLSRLPLVNSYVRTPQPVWRMGWNPTCSHPNATSHPPVPFSYLREKQVLIEYICRVNSIGWTSRQQFEETWMSFLGVLNPSLYNEEENSTEDCHENVHYQILAMRSITCLLLLTSHTPYPGNPSIGRFLHMPRNQLTSFLKSNIGLKLLSIRHLLEYDLKNYRSHLHLQQEMFGKSSSTNGAKFLKTCGLLPYSKNVECVAALGISSGSCAENFYMPGQLSVSWMISTQQQRDTDNITIAIDALSSKTTSKTTSSAVQVVHSTDNFISNVAAISTDNTAPIASVATSPTTVKISEKCAKLTATDNDSKDDERYIMIRECFEDFYSFSRCDCYLIDEPLDVNSCLQLLLDLYGTFISSHSSNTSSSISKVHLNLLLETVRSLLLLSDVFVSASQYELMLMSMIDIYKSHPQEDELLLSYVVLAICKVQRVIESCLKSTHLPTKIFTLYGGLYLFESSCPENASLLLPVYVDYLVKSLGNFSPSIIYSQEHVMVMLSLGFLIMEKYFHIIRDSEFNVTFTKLCFNMVSIYEDAIPLPLYEAVMTGLERLLVCGSASSTHHIIDHQALTKLAIERFSQQNTKRSLIAFNVLISCIYRELESTSNDDGDEANLMEAAGGDRKVQLMERATIIFDRVRKGLPFEANIVLHVLPNILFDFFEPHEILNKIIGEFLYSQHSHAQLFAQLLFKVFDHMLQKNQSSLIVNWVMLSLSNFMQITPLSAAVWSLTCIFMSSSQECPIRPFILIRFPLVLRRFGQLDTFDLQAFCSSGVSFYNQLTKLKSNDMDGSVDCSFVSIIQSLAQDKLPYKLLLESIMQ</sequence>
<proteinExistence type="inferred from homology"/>
<evidence type="ECO:0000256" key="8">
    <source>
        <dbReference type="SAM" id="MobiDB-lite"/>
    </source>
</evidence>
<evidence type="ECO:0000256" key="1">
    <source>
        <dbReference type="ARBA" id="ARBA00002907"/>
    </source>
</evidence>
<dbReference type="FunCoup" id="T1F3E5">
    <property type="interactions" value="1080"/>
</dbReference>
<dbReference type="InterPro" id="IPR024613">
    <property type="entry name" value="Huntingtin_N_HEAT_rpt-2"/>
</dbReference>
<dbReference type="SUPFAM" id="SSF48371">
    <property type="entry name" value="ARM repeat"/>
    <property type="match status" value="1"/>
</dbReference>
<evidence type="ECO:0000256" key="3">
    <source>
        <dbReference type="ARBA" id="ARBA00004496"/>
    </source>
</evidence>
<dbReference type="Pfam" id="PF12372">
    <property type="entry name" value="Htt_N-HEAT"/>
    <property type="match status" value="3"/>
</dbReference>
<reference evidence="9 11" key="2">
    <citation type="journal article" date="2013" name="Nature">
        <title>Insights into bilaterian evolution from three spiralian genomes.</title>
        <authorList>
            <person name="Simakov O."/>
            <person name="Marletaz F."/>
            <person name="Cho S.J."/>
            <person name="Edsinger-Gonzales E."/>
            <person name="Havlak P."/>
            <person name="Hellsten U."/>
            <person name="Kuo D.H."/>
            <person name="Larsson T."/>
            <person name="Lv J."/>
            <person name="Arendt D."/>
            <person name="Savage R."/>
            <person name="Osoegawa K."/>
            <person name="de Jong P."/>
            <person name="Grimwood J."/>
            <person name="Chapman J.A."/>
            <person name="Shapiro H."/>
            <person name="Aerts A."/>
            <person name="Otillar R.P."/>
            <person name="Terry A.Y."/>
            <person name="Boore J.L."/>
            <person name="Grigoriev I.V."/>
            <person name="Lindberg D.R."/>
            <person name="Seaver E.C."/>
            <person name="Weisblat D.A."/>
            <person name="Putnam N.H."/>
            <person name="Rokhsar D.S."/>
        </authorList>
    </citation>
    <scope>NUCLEOTIDE SEQUENCE</scope>
</reference>
<gene>
    <name evidence="10" type="primary">20203344</name>
    <name evidence="9" type="ORF">HELRODRAFT_170769</name>
</gene>
<evidence type="ECO:0000256" key="2">
    <source>
        <dbReference type="ARBA" id="ARBA00004123"/>
    </source>
</evidence>
<dbReference type="GO" id="GO:0022008">
    <property type="term" value="P:neurogenesis"/>
    <property type="evidence" value="ECO:0000318"/>
    <property type="project" value="GO_Central"/>
</dbReference>
<dbReference type="InterPro" id="IPR028426">
    <property type="entry name" value="Huntingtin_fam"/>
</dbReference>
<dbReference type="GO" id="GO:0048489">
    <property type="term" value="P:synaptic vesicle transport"/>
    <property type="evidence" value="ECO:0000318"/>
    <property type="project" value="GO_Central"/>
</dbReference>
<comment type="subcellular location">
    <subcellularLocation>
        <location evidence="3">Cytoplasm</location>
    </subcellularLocation>
    <subcellularLocation>
        <location evidence="2">Nucleus</location>
    </subcellularLocation>
</comment>
<comment type="similarity">
    <text evidence="4">Belongs to the huntingtin family.</text>
</comment>
<dbReference type="PRINTS" id="PR00375">
    <property type="entry name" value="HUNTINGTIN"/>
</dbReference>
<dbReference type="Pfam" id="PF20926">
    <property type="entry name" value="Htt_N-HEAT_1"/>
    <property type="match status" value="1"/>
</dbReference>
<dbReference type="HOGENOM" id="CLU_000428_0_0_1"/>
<dbReference type="InterPro" id="IPR021133">
    <property type="entry name" value="HEAT_type_2"/>
</dbReference>
<keyword evidence="6" id="KW-0539">Nucleus</keyword>
<evidence type="ECO:0000256" key="4">
    <source>
        <dbReference type="ARBA" id="ARBA00007153"/>
    </source>
</evidence>
<evidence type="ECO:0000313" key="11">
    <source>
        <dbReference type="Proteomes" id="UP000015101"/>
    </source>
</evidence>
<reference evidence="10" key="3">
    <citation type="submission" date="2015-06" db="UniProtKB">
        <authorList>
            <consortium name="EnsemblMetazoa"/>
        </authorList>
    </citation>
    <scope>IDENTIFICATION</scope>
</reference>
<dbReference type="Pfam" id="PF20927">
    <property type="entry name" value="Htt_C-HEAT"/>
    <property type="match status" value="2"/>
</dbReference>
<organism evidence="10 11">
    <name type="scientific">Helobdella robusta</name>
    <name type="common">Californian leech</name>
    <dbReference type="NCBI Taxonomy" id="6412"/>
    <lineage>
        <taxon>Eukaryota</taxon>
        <taxon>Metazoa</taxon>
        <taxon>Spiralia</taxon>
        <taxon>Lophotrochozoa</taxon>
        <taxon>Annelida</taxon>
        <taxon>Clitellata</taxon>
        <taxon>Hirudinea</taxon>
        <taxon>Rhynchobdellida</taxon>
        <taxon>Glossiphoniidae</taxon>
        <taxon>Helobdella</taxon>
    </lineage>
</organism>
<keyword evidence="5" id="KW-0963">Cytoplasm</keyword>
<evidence type="ECO:0000313" key="9">
    <source>
        <dbReference type="EMBL" id="ESO07434.1"/>
    </source>
</evidence>
<dbReference type="GO" id="GO:0007417">
    <property type="term" value="P:central nervous system development"/>
    <property type="evidence" value="ECO:0000318"/>
    <property type="project" value="GO_Central"/>
</dbReference>
<protein>
    <recommendedName>
        <fullName evidence="12">Huntingtin</fullName>
    </recommendedName>
</protein>
<feature type="region of interest" description="Disordered" evidence="8">
    <location>
        <begin position="996"/>
        <end position="1038"/>
    </location>
</feature>
<dbReference type="PANTHER" id="PTHR10170:SF10">
    <property type="entry name" value="HUNTINGTIN"/>
    <property type="match status" value="1"/>
</dbReference>
<dbReference type="InParanoid" id="T1F3E5"/>
<dbReference type="KEGG" id="hro:HELRODRAFT_170769"/>
<comment type="function">
    <text evidence="1">May play a role in microtubule-mediated transport or vesicle function.</text>
</comment>
<dbReference type="InterPro" id="IPR048413">
    <property type="entry name" value="Htt_C-HEAT_rpt"/>
</dbReference>
<dbReference type="OMA" id="PNKMEEP"/>
<evidence type="ECO:0000256" key="5">
    <source>
        <dbReference type="ARBA" id="ARBA00022490"/>
    </source>
</evidence>
<keyword evidence="11" id="KW-1185">Reference proteome</keyword>
<dbReference type="GO" id="GO:1905289">
    <property type="term" value="P:regulation of CAMKK-AMPK signaling cascade"/>
    <property type="evidence" value="ECO:0000318"/>
    <property type="project" value="GO_Central"/>
</dbReference>
<dbReference type="EMBL" id="AMQM01003675">
    <property type="status" value="NOT_ANNOTATED_CDS"/>
    <property type="molecule type" value="Genomic_DNA"/>
</dbReference>
<dbReference type="Proteomes" id="UP000015101">
    <property type="component" value="Unassembled WGS sequence"/>
</dbReference>
<dbReference type="InterPro" id="IPR048412">
    <property type="entry name" value="Htt_bridge"/>
</dbReference>
<evidence type="ECO:0000313" key="10">
    <source>
        <dbReference type="EnsemblMetazoa" id="HelroP170769"/>
    </source>
</evidence>
<dbReference type="OrthoDB" id="10065698at2759"/>
<reference evidence="11" key="1">
    <citation type="submission" date="2012-12" db="EMBL/GenBank/DDBJ databases">
        <authorList>
            <person name="Hellsten U."/>
            <person name="Grimwood J."/>
            <person name="Chapman J.A."/>
            <person name="Shapiro H."/>
            <person name="Aerts A."/>
            <person name="Otillar R.P."/>
            <person name="Terry A.Y."/>
            <person name="Boore J.L."/>
            <person name="Simakov O."/>
            <person name="Marletaz F."/>
            <person name="Cho S.-J."/>
            <person name="Edsinger-Gonzales E."/>
            <person name="Havlak P."/>
            <person name="Kuo D.-H."/>
            <person name="Larsson T."/>
            <person name="Lv J."/>
            <person name="Arendt D."/>
            <person name="Savage R."/>
            <person name="Osoegawa K."/>
            <person name="de Jong P."/>
            <person name="Lindberg D.R."/>
            <person name="Seaver E.C."/>
            <person name="Weisblat D.A."/>
            <person name="Putnam N.H."/>
            <person name="Grigoriev I.V."/>
            <person name="Rokhsar D.S."/>
        </authorList>
    </citation>
    <scope>NUCLEOTIDE SEQUENCE</scope>
</reference>
<feature type="repeat" description="HEAT" evidence="7">
    <location>
        <begin position="76"/>
        <end position="113"/>
    </location>
</feature>